<dbReference type="EMBL" id="LAZR01004734">
    <property type="protein sequence ID" value="KKN06045.1"/>
    <property type="molecule type" value="Genomic_DNA"/>
</dbReference>
<evidence type="ECO:0000313" key="1">
    <source>
        <dbReference type="EMBL" id="KKN06045.1"/>
    </source>
</evidence>
<dbReference type="AlphaFoldDB" id="A0A0F9MF84"/>
<name>A0A0F9MF84_9ZZZZ</name>
<protein>
    <submittedName>
        <fullName evidence="1">Uncharacterized protein</fullName>
    </submittedName>
</protein>
<organism evidence="1">
    <name type="scientific">marine sediment metagenome</name>
    <dbReference type="NCBI Taxonomy" id="412755"/>
    <lineage>
        <taxon>unclassified sequences</taxon>
        <taxon>metagenomes</taxon>
        <taxon>ecological metagenomes</taxon>
    </lineage>
</organism>
<comment type="caution">
    <text evidence="1">The sequence shown here is derived from an EMBL/GenBank/DDBJ whole genome shotgun (WGS) entry which is preliminary data.</text>
</comment>
<proteinExistence type="predicted"/>
<reference evidence="1" key="1">
    <citation type="journal article" date="2015" name="Nature">
        <title>Complex archaea that bridge the gap between prokaryotes and eukaryotes.</title>
        <authorList>
            <person name="Spang A."/>
            <person name="Saw J.H."/>
            <person name="Jorgensen S.L."/>
            <person name="Zaremba-Niedzwiedzka K."/>
            <person name="Martijn J."/>
            <person name="Lind A.E."/>
            <person name="van Eijk R."/>
            <person name="Schleper C."/>
            <person name="Guy L."/>
            <person name="Ettema T.J."/>
        </authorList>
    </citation>
    <scope>NUCLEOTIDE SEQUENCE</scope>
</reference>
<gene>
    <name evidence="1" type="ORF">LCGC14_1081230</name>
</gene>
<sequence>MTDLTSTEVDKISIDIDYETYDLIKGMQEKKDKEVKRIIDDG</sequence>
<accession>A0A0F9MF84</accession>